<evidence type="ECO:0000256" key="4">
    <source>
        <dbReference type="ARBA" id="ARBA00022989"/>
    </source>
</evidence>
<keyword evidence="7" id="KW-0830">Ubiquinone</keyword>
<evidence type="ECO:0000256" key="2">
    <source>
        <dbReference type="ARBA" id="ARBA00010535"/>
    </source>
</evidence>
<dbReference type="GeneID" id="22975987"/>
<evidence type="ECO:0000313" key="9">
    <source>
        <dbReference type="EMBL" id="AJF22837.1"/>
    </source>
</evidence>
<feature type="transmembrane region" description="Helical" evidence="8">
    <location>
        <begin position="316"/>
        <end position="336"/>
    </location>
</feature>
<dbReference type="HAMAP" id="MF_01350">
    <property type="entry name" value="NDH1_NuoH"/>
    <property type="match status" value="1"/>
</dbReference>
<sequence>MNNFEIIAVLEQIFFYVLYGVSLSGMTLIPLLVSIAFFTLAERKIMASIQRRRGPNVVGMWGLLQPFADGLKAFIKELIIPYQSNRFLFILAPCITFVLSLINWAILPFSYTEVIADLNYGLLYIYALSSLAVYGIILAGWVSQSKYPFLGAIRSAAQMISYEVSIGLIFVIIALCAHSLNLMDIVYAQEVNGWFIITLFPMAGVFLVSIIAETNRAPFDLPEAEAEIVAGYNLEYSSIIFAFFFLGEYGNILLMSALFSILFLGGWLPIVSGLTVISPELWLQTKTVLICYIFILVRATLPRYRYDQLMDLCWQVFLPFNLLYLLTLMFIFLLSVN</sequence>
<proteinExistence type="inferred from homology"/>
<dbReference type="PANTHER" id="PTHR11432">
    <property type="entry name" value="NADH DEHYDROGENASE SUBUNIT 1"/>
    <property type="match status" value="1"/>
</dbReference>
<comment type="similarity">
    <text evidence="2 6">Belongs to the complex I subunit 1 family.</text>
</comment>
<dbReference type="EMBL" id="KP165385">
    <property type="protein sequence ID" value="AJF22837.1"/>
    <property type="molecule type" value="Genomic_DNA"/>
</dbReference>
<feature type="transmembrane region" description="Helical" evidence="8">
    <location>
        <begin position="123"/>
        <end position="143"/>
    </location>
</feature>
<feature type="transmembrane region" description="Helical" evidence="8">
    <location>
        <begin position="224"/>
        <end position="246"/>
    </location>
</feature>
<feature type="transmembrane region" description="Helical" evidence="8">
    <location>
        <begin position="252"/>
        <end position="275"/>
    </location>
</feature>
<geneLocation type="mitochondrion" evidence="9"/>
<dbReference type="GO" id="GO:0003954">
    <property type="term" value="F:NADH dehydrogenase activity"/>
    <property type="evidence" value="ECO:0007669"/>
    <property type="project" value="TreeGrafter"/>
</dbReference>
<dbReference type="InterPro" id="IPR001694">
    <property type="entry name" value="NADH_UbQ_OxRdtase_su1/FPO"/>
</dbReference>
<keyword evidence="6" id="KW-0520">NAD</keyword>
<feature type="transmembrane region" description="Helical" evidence="8">
    <location>
        <begin position="164"/>
        <end position="187"/>
    </location>
</feature>
<feature type="transmembrane region" description="Helical" evidence="8">
    <location>
        <begin position="87"/>
        <end position="111"/>
    </location>
</feature>
<evidence type="ECO:0000256" key="7">
    <source>
        <dbReference type="RuleBase" id="RU000473"/>
    </source>
</evidence>
<keyword evidence="4 8" id="KW-1133">Transmembrane helix</keyword>
<keyword evidence="3 6" id="KW-0812">Transmembrane</keyword>
<dbReference type="EC" id="7.1.1.2" evidence="7"/>
<reference evidence="9" key="1">
    <citation type="journal article" date="2014" name="Nucleic Acids Res.">
        <title>Widespread occurrence of organelle genome-encoded 5S rRNAs including permuted molecules.</title>
        <authorList>
            <person name="Valach M."/>
            <person name="Burger G."/>
            <person name="Gray M.W."/>
            <person name="Lang B.F."/>
        </authorList>
    </citation>
    <scope>NUCLEOTIDE SEQUENCE</scope>
    <source>
        <strain evidence="9">ATCC 50344</strain>
    </source>
</reference>
<evidence type="ECO:0000256" key="8">
    <source>
        <dbReference type="SAM" id="Phobius"/>
    </source>
</evidence>
<dbReference type="PANTHER" id="PTHR11432:SF3">
    <property type="entry name" value="NADH-UBIQUINONE OXIDOREDUCTASE CHAIN 1"/>
    <property type="match status" value="1"/>
</dbReference>
<dbReference type="GO" id="GO:0009060">
    <property type="term" value="P:aerobic respiration"/>
    <property type="evidence" value="ECO:0007669"/>
    <property type="project" value="TreeGrafter"/>
</dbReference>
<keyword evidence="7 9" id="KW-0496">Mitochondrion</keyword>
<organism evidence="9">
    <name type="scientific">Paracercomonas marina</name>
    <dbReference type="NCBI Taxonomy" id="372086"/>
    <lineage>
        <taxon>Eukaryota</taxon>
        <taxon>Sar</taxon>
        <taxon>Rhizaria</taxon>
        <taxon>Cercozoa</taxon>
        <taxon>Cercomonadida</taxon>
        <taxon>Cercomonadidae</taxon>
        <taxon>Paracercomonas</taxon>
    </lineage>
</organism>
<comment type="catalytic activity">
    <reaction evidence="7">
        <text>a ubiquinone + NADH + 5 H(+)(in) = a ubiquinol + NAD(+) + 4 H(+)(out)</text>
        <dbReference type="Rhea" id="RHEA:29091"/>
        <dbReference type="Rhea" id="RHEA-COMP:9565"/>
        <dbReference type="Rhea" id="RHEA-COMP:9566"/>
        <dbReference type="ChEBI" id="CHEBI:15378"/>
        <dbReference type="ChEBI" id="CHEBI:16389"/>
        <dbReference type="ChEBI" id="CHEBI:17976"/>
        <dbReference type="ChEBI" id="CHEBI:57540"/>
        <dbReference type="ChEBI" id="CHEBI:57945"/>
        <dbReference type="EC" id="7.1.1.2"/>
    </reaction>
</comment>
<feature type="transmembrane region" description="Helical" evidence="8">
    <location>
        <begin position="13"/>
        <end position="41"/>
    </location>
</feature>
<accession>A0A0B5GFP8</accession>
<evidence type="ECO:0000256" key="3">
    <source>
        <dbReference type="ARBA" id="ARBA00022692"/>
    </source>
</evidence>
<evidence type="ECO:0000256" key="6">
    <source>
        <dbReference type="RuleBase" id="RU000471"/>
    </source>
</evidence>
<dbReference type="InterPro" id="IPR018086">
    <property type="entry name" value="NADH_UbQ_OxRdtase_su1_CS"/>
</dbReference>
<dbReference type="PROSITE" id="PS00668">
    <property type="entry name" value="COMPLEX1_ND1_2"/>
    <property type="match status" value="1"/>
</dbReference>
<gene>
    <name evidence="9" type="primary">nad1</name>
</gene>
<keyword evidence="9" id="KW-0560">Oxidoreductase</keyword>
<evidence type="ECO:0000256" key="5">
    <source>
        <dbReference type="ARBA" id="ARBA00023136"/>
    </source>
</evidence>
<dbReference type="AlphaFoldDB" id="A0A0B5GFP8"/>
<keyword evidence="5 8" id="KW-0472">Membrane</keyword>
<dbReference type="RefSeq" id="YP_009118062.1">
    <property type="nucleotide sequence ID" value="NC_026310.1"/>
</dbReference>
<comment type="subcellular location">
    <subcellularLocation>
        <location evidence="1">Membrane</location>
        <topology evidence="1">Multi-pass membrane protein</topology>
    </subcellularLocation>
    <subcellularLocation>
        <location evidence="6">Mitochondrion inner membrane</location>
        <topology evidence="6">Multi-pass membrane protein</topology>
    </subcellularLocation>
</comment>
<feature type="transmembrane region" description="Helical" evidence="8">
    <location>
        <begin position="193"/>
        <end position="212"/>
    </location>
</feature>
<feature type="transmembrane region" description="Helical" evidence="8">
    <location>
        <begin position="287"/>
        <end position="304"/>
    </location>
</feature>
<dbReference type="GO" id="GO:0005743">
    <property type="term" value="C:mitochondrial inner membrane"/>
    <property type="evidence" value="ECO:0007669"/>
    <property type="project" value="UniProtKB-SubCell"/>
</dbReference>
<name>A0A0B5GFP8_9EUKA</name>
<dbReference type="Pfam" id="PF00146">
    <property type="entry name" value="NADHdh"/>
    <property type="match status" value="1"/>
</dbReference>
<dbReference type="GO" id="GO:0008137">
    <property type="term" value="F:NADH dehydrogenase (ubiquinone) activity"/>
    <property type="evidence" value="ECO:0007669"/>
    <property type="project" value="UniProtKB-EC"/>
</dbReference>
<evidence type="ECO:0000256" key="1">
    <source>
        <dbReference type="ARBA" id="ARBA00004141"/>
    </source>
</evidence>
<protein>
    <recommendedName>
        <fullName evidence="7">NADH-ubiquinone oxidoreductase chain 1</fullName>
        <ecNumber evidence="7">7.1.1.2</ecNumber>
    </recommendedName>
</protein>